<keyword evidence="6" id="KW-1185">Reference proteome</keyword>
<evidence type="ECO:0000256" key="3">
    <source>
        <dbReference type="ARBA" id="ARBA00023002"/>
    </source>
</evidence>
<feature type="domain" description="NADH:flavin oxidoreductase/NADH oxidase N-terminal" evidence="4">
    <location>
        <begin position="5"/>
        <end position="340"/>
    </location>
</feature>
<dbReference type="GO" id="GO:0016628">
    <property type="term" value="F:oxidoreductase activity, acting on the CH-CH group of donors, NAD or NADP as acceptor"/>
    <property type="evidence" value="ECO:0007669"/>
    <property type="project" value="UniProtKB-ARBA"/>
</dbReference>
<comment type="cofactor">
    <cofactor evidence="1">
        <name>FMN</name>
        <dbReference type="ChEBI" id="CHEBI:58210"/>
    </cofactor>
</comment>
<evidence type="ECO:0000256" key="1">
    <source>
        <dbReference type="ARBA" id="ARBA00001917"/>
    </source>
</evidence>
<accession>A0A448IB20</accession>
<dbReference type="PANTHER" id="PTHR22893:SF91">
    <property type="entry name" value="NADPH DEHYDROGENASE 2-RELATED"/>
    <property type="match status" value="1"/>
</dbReference>
<protein>
    <submittedName>
        <fullName evidence="5">NADH:flavin oxidoreductase</fullName>
        <ecNumber evidence="5">1.-.-.-</ecNumber>
    </submittedName>
</protein>
<dbReference type="CDD" id="cd02933">
    <property type="entry name" value="OYE_like_FMN"/>
    <property type="match status" value="1"/>
</dbReference>
<dbReference type="InterPro" id="IPR045247">
    <property type="entry name" value="Oye-like"/>
</dbReference>
<evidence type="ECO:0000259" key="4">
    <source>
        <dbReference type="Pfam" id="PF00724"/>
    </source>
</evidence>
<evidence type="ECO:0000313" key="5">
    <source>
        <dbReference type="EMBL" id="VEG49619.1"/>
    </source>
</evidence>
<dbReference type="Proteomes" id="UP000282551">
    <property type="component" value="Chromosome"/>
</dbReference>
<dbReference type="GO" id="GO:0005829">
    <property type="term" value="C:cytosol"/>
    <property type="evidence" value="ECO:0007669"/>
    <property type="project" value="UniProtKB-ARBA"/>
</dbReference>
<dbReference type="PANTHER" id="PTHR22893">
    <property type="entry name" value="NADH OXIDOREDUCTASE-RELATED"/>
    <property type="match status" value="1"/>
</dbReference>
<keyword evidence="3 5" id="KW-0560">Oxidoreductase</keyword>
<dbReference type="RefSeq" id="WP_126335276.1">
    <property type="nucleotide sequence ID" value="NZ_AP022604.1"/>
</dbReference>
<proteinExistence type="inferred from homology"/>
<evidence type="ECO:0000313" key="6">
    <source>
        <dbReference type="Proteomes" id="UP000282551"/>
    </source>
</evidence>
<dbReference type="EMBL" id="LR134355">
    <property type="protein sequence ID" value="VEG49619.1"/>
    <property type="molecule type" value="Genomic_DNA"/>
</dbReference>
<dbReference type="AlphaFoldDB" id="A0A448IB20"/>
<sequence length="395" mass="42971">MTAPDLFSPATVGNRAIENRIWFAPCTRHRATIDEIPTPLMAQYYAQRAGAGVIVTEGVNPSPRGRGYDFVPAIYTDEHEAGWRPVTDAVHQRGGTIFMQLMHVGRLSFEEYQPAGAKPVAPSAIQPDPDFRGYTWTCPRPKRAFGQPRALTTAEIHEEIEWHAQAAVRAVRAGMDGIELHAASGYLVNQFLASSVNHRTDSYGGSVANRVRFLLEVVDAIVAAIGAHRTAVKLSPTFYFNDVRDDDWVATFSHAARELSSRGLAFLEVSDYGEYYSYQSETRAVGLMREHYDGFLVANGGYSRGTGADAVAAGHADAISYGALFIANPDLPERFRHGAPLTAPDPTTFYGPPTAQGYTDYPTWDPRAAVGADADSANLAADPSTFIPQADQRGS</sequence>
<dbReference type="GO" id="GO:0010181">
    <property type="term" value="F:FMN binding"/>
    <property type="evidence" value="ECO:0007669"/>
    <property type="project" value="InterPro"/>
</dbReference>
<dbReference type="SUPFAM" id="SSF51395">
    <property type="entry name" value="FMN-linked oxidoreductases"/>
    <property type="match status" value="1"/>
</dbReference>
<comment type="similarity">
    <text evidence="2">Belongs to the NADH:flavin oxidoreductase/NADH oxidase family.</text>
</comment>
<dbReference type="InterPro" id="IPR013785">
    <property type="entry name" value="Aldolase_TIM"/>
</dbReference>
<dbReference type="Gene3D" id="3.20.20.70">
    <property type="entry name" value="Aldolase class I"/>
    <property type="match status" value="1"/>
</dbReference>
<gene>
    <name evidence="5" type="primary">nemA</name>
    <name evidence="5" type="ORF">NCTC10485_03930</name>
</gene>
<dbReference type="Pfam" id="PF00724">
    <property type="entry name" value="Oxidored_FMN"/>
    <property type="match status" value="1"/>
</dbReference>
<reference evidence="5 6" key="1">
    <citation type="submission" date="2018-12" db="EMBL/GenBank/DDBJ databases">
        <authorList>
            <consortium name="Pathogen Informatics"/>
        </authorList>
    </citation>
    <scope>NUCLEOTIDE SEQUENCE [LARGE SCALE GENOMIC DNA]</scope>
    <source>
        <strain evidence="5 6">NCTC10485</strain>
    </source>
</reference>
<organism evidence="5 6">
    <name type="scientific">Mycolicibacterium chitae</name>
    <name type="common">Mycobacterium chitae</name>
    <dbReference type="NCBI Taxonomy" id="1792"/>
    <lineage>
        <taxon>Bacteria</taxon>
        <taxon>Bacillati</taxon>
        <taxon>Actinomycetota</taxon>
        <taxon>Actinomycetes</taxon>
        <taxon>Mycobacteriales</taxon>
        <taxon>Mycobacteriaceae</taxon>
        <taxon>Mycolicibacterium</taxon>
    </lineage>
</organism>
<evidence type="ECO:0000256" key="2">
    <source>
        <dbReference type="ARBA" id="ARBA00005979"/>
    </source>
</evidence>
<dbReference type="EC" id="1.-.-.-" evidence="5"/>
<dbReference type="FunFam" id="3.20.20.70:FF:000059">
    <property type="entry name" value="N-ethylmaleimide reductase, FMN-linked"/>
    <property type="match status" value="1"/>
</dbReference>
<name>A0A448IB20_MYCCI</name>
<dbReference type="OrthoDB" id="3169239at2"/>
<dbReference type="InterPro" id="IPR001155">
    <property type="entry name" value="OxRdtase_FMN_N"/>
</dbReference>